<proteinExistence type="predicted"/>
<organism evidence="2 3">
    <name type="scientific">Panagrolaimus davidi</name>
    <dbReference type="NCBI Taxonomy" id="227884"/>
    <lineage>
        <taxon>Eukaryota</taxon>
        <taxon>Metazoa</taxon>
        <taxon>Ecdysozoa</taxon>
        <taxon>Nematoda</taxon>
        <taxon>Chromadorea</taxon>
        <taxon>Rhabditida</taxon>
        <taxon>Tylenchina</taxon>
        <taxon>Panagrolaimomorpha</taxon>
        <taxon>Panagrolaimoidea</taxon>
        <taxon>Panagrolaimidae</taxon>
        <taxon>Panagrolaimus</taxon>
    </lineage>
</organism>
<dbReference type="WBParaSite" id="PDA_v2.g15339.t1">
    <property type="protein sequence ID" value="PDA_v2.g15339.t1"/>
    <property type="gene ID" value="PDA_v2.g15339"/>
</dbReference>
<evidence type="ECO:0000313" key="3">
    <source>
        <dbReference type="WBParaSite" id="PDA_v2.g15339.t1"/>
    </source>
</evidence>
<feature type="chain" id="PRO_5037275455" evidence="1">
    <location>
        <begin position="28"/>
        <end position="202"/>
    </location>
</feature>
<keyword evidence="1" id="KW-0732">Signal</keyword>
<evidence type="ECO:0000256" key="1">
    <source>
        <dbReference type="SAM" id="SignalP"/>
    </source>
</evidence>
<reference evidence="3" key="1">
    <citation type="submission" date="2022-11" db="UniProtKB">
        <authorList>
            <consortium name="WormBaseParasite"/>
        </authorList>
    </citation>
    <scope>IDENTIFICATION</scope>
</reference>
<evidence type="ECO:0000313" key="2">
    <source>
        <dbReference type="Proteomes" id="UP000887578"/>
    </source>
</evidence>
<accession>A0A914PI49</accession>
<keyword evidence="2" id="KW-1185">Reference proteome</keyword>
<name>A0A914PI49_9BILA</name>
<sequence>MYRALKVENIMIVQVLFAFALFSPALSCNGGLGAGDSILQNPTFSFAFNPPISWTWYMQNTTTFAYPEQAISQADAGRNMNNSINAAILSATQKLGISTIGMSWTISGFNPQSMYIVDDLQVGTNVNLAGSYIPGLDAVLYKRGTYDATTKYPRLDYVENLTINVRSSGLYFKSQWQTLSDRVFNYLSIYEKVKFRSPVKIT</sequence>
<dbReference type="Proteomes" id="UP000887578">
    <property type="component" value="Unplaced"/>
</dbReference>
<feature type="signal peptide" evidence="1">
    <location>
        <begin position="1"/>
        <end position="27"/>
    </location>
</feature>
<protein>
    <submittedName>
        <fullName evidence="3">Uncharacterized protein</fullName>
    </submittedName>
</protein>
<dbReference type="AlphaFoldDB" id="A0A914PI49"/>